<dbReference type="AlphaFoldDB" id="K0TCP6"/>
<organism evidence="3 4">
    <name type="scientific">Thalassiosira oceanica</name>
    <name type="common">Marine diatom</name>
    <dbReference type="NCBI Taxonomy" id="159749"/>
    <lineage>
        <taxon>Eukaryota</taxon>
        <taxon>Sar</taxon>
        <taxon>Stramenopiles</taxon>
        <taxon>Ochrophyta</taxon>
        <taxon>Bacillariophyta</taxon>
        <taxon>Coscinodiscophyceae</taxon>
        <taxon>Thalassiosirophycidae</taxon>
        <taxon>Thalassiosirales</taxon>
        <taxon>Thalassiosiraceae</taxon>
        <taxon>Thalassiosira</taxon>
    </lineage>
</organism>
<dbReference type="InterPro" id="IPR032675">
    <property type="entry name" value="LRR_dom_sf"/>
</dbReference>
<dbReference type="EMBL" id="AGNL01011698">
    <property type="protein sequence ID" value="EJK68252.1"/>
    <property type="molecule type" value="Genomic_DNA"/>
</dbReference>
<dbReference type="InterPro" id="IPR001611">
    <property type="entry name" value="Leu-rich_rpt"/>
</dbReference>
<dbReference type="SUPFAM" id="SSF52058">
    <property type="entry name" value="L domain-like"/>
    <property type="match status" value="1"/>
</dbReference>
<dbReference type="OrthoDB" id="676979at2759"/>
<dbReference type="Gene3D" id="3.80.10.10">
    <property type="entry name" value="Ribonuclease Inhibitor"/>
    <property type="match status" value="1"/>
</dbReference>
<feature type="signal peptide" evidence="2">
    <location>
        <begin position="1"/>
        <end position="25"/>
    </location>
</feature>
<dbReference type="Pfam" id="PF00560">
    <property type="entry name" value="LRR_1"/>
    <property type="match status" value="1"/>
</dbReference>
<dbReference type="InterPro" id="IPR053211">
    <property type="entry name" value="DNA_repair-toleration"/>
</dbReference>
<feature type="non-terminal residue" evidence="3">
    <location>
        <position position="169"/>
    </location>
</feature>
<name>K0TCP6_THAOC</name>
<dbReference type="PANTHER" id="PTHR48060:SF21">
    <property type="entry name" value="L DOMAIN-LIKE PROTEIN"/>
    <property type="match status" value="1"/>
</dbReference>
<proteinExistence type="predicted"/>
<gene>
    <name evidence="3" type="ORF">THAOC_10588</name>
</gene>
<keyword evidence="4" id="KW-1185">Reference proteome</keyword>
<evidence type="ECO:0000256" key="2">
    <source>
        <dbReference type="SAM" id="SignalP"/>
    </source>
</evidence>
<evidence type="ECO:0000313" key="3">
    <source>
        <dbReference type="EMBL" id="EJK68252.1"/>
    </source>
</evidence>
<protein>
    <recommendedName>
        <fullName evidence="5">Leucine-rich repeat-containing N-terminal plant-type domain-containing protein</fullName>
    </recommendedName>
</protein>
<evidence type="ECO:0008006" key="5">
    <source>
        <dbReference type="Google" id="ProtNLM"/>
    </source>
</evidence>
<reference evidence="3 4" key="1">
    <citation type="journal article" date="2012" name="Genome Biol.">
        <title>Genome and low-iron response of an oceanic diatom adapted to chronic iron limitation.</title>
        <authorList>
            <person name="Lommer M."/>
            <person name="Specht M."/>
            <person name="Roy A.S."/>
            <person name="Kraemer L."/>
            <person name="Andreson R."/>
            <person name="Gutowska M.A."/>
            <person name="Wolf J."/>
            <person name="Bergner S.V."/>
            <person name="Schilhabel M.B."/>
            <person name="Klostermeier U.C."/>
            <person name="Beiko R.G."/>
            <person name="Rosenstiel P."/>
            <person name="Hippler M."/>
            <person name="Laroche J."/>
        </authorList>
    </citation>
    <scope>NUCLEOTIDE SEQUENCE [LARGE SCALE GENOMIC DNA]</scope>
    <source>
        <strain evidence="3 4">CCMP1005</strain>
    </source>
</reference>
<evidence type="ECO:0000313" key="4">
    <source>
        <dbReference type="Proteomes" id="UP000266841"/>
    </source>
</evidence>
<accession>K0TCP6</accession>
<dbReference type="PANTHER" id="PTHR48060">
    <property type="entry name" value="DNA DAMAGE-REPAIR/TOLERATION PROTEIN DRT100"/>
    <property type="match status" value="1"/>
</dbReference>
<evidence type="ECO:0000256" key="1">
    <source>
        <dbReference type="ARBA" id="ARBA00022729"/>
    </source>
</evidence>
<keyword evidence="1 2" id="KW-0732">Signal</keyword>
<sequence>MPSVMPSLVMATLAMCAFLARPTSALDEKQVLSHFYSNADGPNWTRGWDTDEDDVCSESYPGVSCDSNGRVSEIDLVDNNLSGSISPHVYTLKGLTRIDVSKNRITNAGWNRIEVVENMGNSVSDSIEVIKLTDNLVNSVEGLGKLNASLKELHMTYNNLKGTMPSEFF</sequence>
<comment type="caution">
    <text evidence="3">The sequence shown here is derived from an EMBL/GenBank/DDBJ whole genome shotgun (WGS) entry which is preliminary data.</text>
</comment>
<feature type="chain" id="PRO_5003837885" description="Leucine-rich repeat-containing N-terminal plant-type domain-containing protein" evidence="2">
    <location>
        <begin position="26"/>
        <end position="169"/>
    </location>
</feature>
<dbReference type="Proteomes" id="UP000266841">
    <property type="component" value="Unassembled WGS sequence"/>
</dbReference>